<dbReference type="HAMAP" id="MF_00686">
    <property type="entry name" value="Fe_traffic_YggX"/>
    <property type="match status" value="1"/>
</dbReference>
<dbReference type="EMBL" id="LN614827">
    <property type="protein sequence ID" value="CEG57532.1"/>
    <property type="molecule type" value="Genomic_DNA"/>
</dbReference>
<dbReference type="Pfam" id="PF04362">
    <property type="entry name" value="Iron_traffic"/>
    <property type="match status" value="1"/>
</dbReference>
<reference evidence="7" key="1">
    <citation type="submission" date="2014-09" db="EMBL/GenBank/DDBJ databases">
        <authorList>
            <person name="Gomez-Valero L."/>
        </authorList>
    </citation>
    <scope>NUCLEOTIDE SEQUENCE [LARGE SCALE GENOMIC DNA]</scope>
    <source>
        <strain evidence="7">ATCC700992</strain>
    </source>
</reference>
<organism evidence="6 7">
    <name type="scientific">Legionella fallonii LLAP-10</name>
    <dbReference type="NCBI Taxonomy" id="1212491"/>
    <lineage>
        <taxon>Bacteria</taxon>
        <taxon>Pseudomonadati</taxon>
        <taxon>Pseudomonadota</taxon>
        <taxon>Gammaproteobacteria</taxon>
        <taxon>Legionellales</taxon>
        <taxon>Legionellaceae</taxon>
        <taxon>Legionella</taxon>
    </lineage>
</organism>
<evidence type="ECO:0000256" key="4">
    <source>
        <dbReference type="ARBA" id="ARBA00070403"/>
    </source>
</evidence>
<keyword evidence="7" id="KW-1185">Reference proteome</keyword>
<dbReference type="PANTHER" id="PTHR36965:SF1">
    <property type="entry name" value="FE(2+)-TRAFFICKING PROTEIN-RELATED"/>
    <property type="match status" value="1"/>
</dbReference>
<dbReference type="HOGENOM" id="CLU_170994_0_0_6"/>
<evidence type="ECO:0000256" key="2">
    <source>
        <dbReference type="ARBA" id="ARBA00053793"/>
    </source>
</evidence>
<dbReference type="STRING" id="1212491.LFA_2149"/>
<dbReference type="NCBIfam" id="NF003817">
    <property type="entry name" value="PRK05408.1"/>
    <property type="match status" value="1"/>
</dbReference>
<dbReference type="RefSeq" id="WP_045096014.1">
    <property type="nucleotide sequence ID" value="NZ_LN614827.1"/>
</dbReference>
<comment type="function">
    <text evidence="2">Could be a mediator in iron transactions between iron acquisition and iron-requiring processes, such as synthesis and/or repair of Fe-S clusters in biosynthetic enzymes. Necessary to maintain high levels of aconitase under oxidative stress.</text>
</comment>
<dbReference type="GO" id="GO:0005506">
    <property type="term" value="F:iron ion binding"/>
    <property type="evidence" value="ECO:0007669"/>
    <property type="project" value="UniProtKB-UniRule"/>
</dbReference>
<sequence length="89" mass="10515">MSRIIFCCKLKEEAEGMKKPPFPGSLGDKIFNEVSQKAWNMWLTHQTMLINEYRLNLLEANSREFLKEEMQKYFFGEGSEKPSGYRTQE</sequence>
<dbReference type="GO" id="GO:0034599">
    <property type="term" value="P:cellular response to oxidative stress"/>
    <property type="evidence" value="ECO:0007669"/>
    <property type="project" value="TreeGrafter"/>
</dbReference>
<dbReference type="Gene3D" id="1.10.3880.10">
    <property type="entry name" value="Fe(II) trafficking protein YggX"/>
    <property type="match status" value="1"/>
</dbReference>
<dbReference type="FunFam" id="1.10.3880.10:FF:000001">
    <property type="entry name" value="Probable Fe(2+)-trafficking protein"/>
    <property type="match status" value="1"/>
</dbReference>
<accession>A0A098G4Y8</accession>
<dbReference type="InterPro" id="IPR036766">
    <property type="entry name" value="Fe_traffick_prot_YggX_sf"/>
</dbReference>
<evidence type="ECO:0000256" key="5">
    <source>
        <dbReference type="HAMAP-Rule" id="MF_00686"/>
    </source>
</evidence>
<evidence type="ECO:0000313" key="6">
    <source>
        <dbReference type="EMBL" id="CEG57532.1"/>
    </source>
</evidence>
<dbReference type="KEGG" id="lfa:LFA_2149"/>
<dbReference type="OrthoDB" id="9804318at2"/>
<dbReference type="GO" id="GO:0005829">
    <property type="term" value="C:cytosol"/>
    <property type="evidence" value="ECO:0007669"/>
    <property type="project" value="TreeGrafter"/>
</dbReference>
<dbReference type="PIRSF" id="PIRSF029827">
    <property type="entry name" value="Fe_traffic_YggX"/>
    <property type="match status" value="1"/>
</dbReference>
<dbReference type="InterPro" id="IPR007457">
    <property type="entry name" value="Fe_traffick_prot_YggX"/>
</dbReference>
<keyword evidence="1 5" id="KW-0408">Iron</keyword>
<comment type="similarity">
    <text evidence="3 5">Belongs to the Fe(2+)-trafficking protein family.</text>
</comment>
<evidence type="ECO:0000256" key="1">
    <source>
        <dbReference type="ARBA" id="ARBA00023004"/>
    </source>
</evidence>
<evidence type="ECO:0000313" key="7">
    <source>
        <dbReference type="Proteomes" id="UP000032430"/>
    </source>
</evidence>
<dbReference type="Proteomes" id="UP000032430">
    <property type="component" value="Chromosome I"/>
</dbReference>
<protein>
    <recommendedName>
        <fullName evidence="4 5">Probable Fe(2+)-trafficking protein</fullName>
    </recommendedName>
</protein>
<gene>
    <name evidence="6" type="ORF">LFA_2149</name>
</gene>
<dbReference type="SUPFAM" id="SSF111148">
    <property type="entry name" value="YggX-like"/>
    <property type="match status" value="1"/>
</dbReference>
<proteinExistence type="inferred from homology"/>
<name>A0A098G4Y8_9GAMM</name>
<dbReference type="PANTHER" id="PTHR36965">
    <property type="entry name" value="FE(2+)-TRAFFICKING PROTEIN-RELATED"/>
    <property type="match status" value="1"/>
</dbReference>
<dbReference type="AlphaFoldDB" id="A0A098G4Y8"/>
<evidence type="ECO:0000256" key="3">
    <source>
        <dbReference type="ARBA" id="ARBA00061679"/>
    </source>
</evidence>